<dbReference type="InterPro" id="IPR000212">
    <property type="entry name" value="DNA_helicase_UvrD/REP"/>
</dbReference>
<evidence type="ECO:0000256" key="10">
    <source>
        <dbReference type="ARBA" id="ARBA00023204"/>
    </source>
</evidence>
<dbReference type="PROSITE" id="PS51198">
    <property type="entry name" value="UVRD_HELICASE_ATP_BIND"/>
    <property type="match status" value="1"/>
</dbReference>
<evidence type="ECO:0000256" key="1">
    <source>
        <dbReference type="ARBA" id="ARBA00009922"/>
    </source>
</evidence>
<dbReference type="Pfam" id="PF12705">
    <property type="entry name" value="PDDEXK_1"/>
    <property type="match status" value="1"/>
</dbReference>
<feature type="domain" description="UvrD-like helicase ATP-binding" evidence="16">
    <location>
        <begin position="28"/>
        <end position="334"/>
    </location>
</feature>
<evidence type="ECO:0000259" key="17">
    <source>
        <dbReference type="PROSITE" id="PS51217"/>
    </source>
</evidence>
<dbReference type="InterPro" id="IPR013986">
    <property type="entry name" value="DExx_box_DNA_helicase_dom_sf"/>
</dbReference>
<keyword evidence="11" id="KW-0413">Isomerase</keyword>
<dbReference type="InterPro" id="IPR014016">
    <property type="entry name" value="UvrD-like_ATP-bd"/>
</dbReference>
<evidence type="ECO:0000256" key="9">
    <source>
        <dbReference type="ARBA" id="ARBA00023125"/>
    </source>
</evidence>
<dbReference type="PROSITE" id="PS51217">
    <property type="entry name" value="UVRD_HELICASE_CTER"/>
    <property type="match status" value="1"/>
</dbReference>
<keyword evidence="4" id="KW-0227">DNA damage</keyword>
<gene>
    <name evidence="18" type="ORF">GGQ55_000830</name>
</gene>
<evidence type="ECO:0000313" key="19">
    <source>
        <dbReference type="Proteomes" id="UP000541969"/>
    </source>
</evidence>
<dbReference type="GO" id="GO:0033202">
    <property type="term" value="C:DNA helicase complex"/>
    <property type="evidence" value="ECO:0007669"/>
    <property type="project" value="TreeGrafter"/>
</dbReference>
<keyword evidence="2" id="KW-0540">Nuclease</keyword>
<dbReference type="Pfam" id="PF13361">
    <property type="entry name" value="UvrD_C"/>
    <property type="match status" value="1"/>
</dbReference>
<dbReference type="InterPro" id="IPR003593">
    <property type="entry name" value="AAA+_ATPase"/>
</dbReference>
<evidence type="ECO:0000256" key="15">
    <source>
        <dbReference type="PROSITE-ProRule" id="PRU00560"/>
    </source>
</evidence>
<name>A0A853CD64_9ACTN</name>
<dbReference type="InterPro" id="IPR011604">
    <property type="entry name" value="PDDEXK-like_dom_sf"/>
</dbReference>
<keyword evidence="6 15" id="KW-0347">Helicase</keyword>
<keyword evidence="19" id="KW-1185">Reference proteome</keyword>
<organism evidence="18 19">
    <name type="scientific">Petropleomorpha daqingensis</name>
    <dbReference type="NCBI Taxonomy" id="2026353"/>
    <lineage>
        <taxon>Bacteria</taxon>
        <taxon>Bacillati</taxon>
        <taxon>Actinomycetota</taxon>
        <taxon>Actinomycetes</taxon>
        <taxon>Geodermatophilales</taxon>
        <taxon>Geodermatophilaceae</taxon>
        <taxon>Petropleomorpha</taxon>
    </lineage>
</organism>
<dbReference type="InterPro" id="IPR038726">
    <property type="entry name" value="PDDEXK_AddAB-type"/>
</dbReference>
<comment type="similarity">
    <text evidence="1">Belongs to the helicase family. UvrD subfamily.</text>
</comment>
<dbReference type="PANTHER" id="PTHR11070">
    <property type="entry name" value="UVRD / RECB / PCRA DNA HELICASE FAMILY MEMBER"/>
    <property type="match status" value="1"/>
</dbReference>
<evidence type="ECO:0000256" key="5">
    <source>
        <dbReference type="ARBA" id="ARBA00022801"/>
    </source>
</evidence>
<keyword evidence="9" id="KW-0238">DNA-binding</keyword>
<dbReference type="EMBL" id="JACBZT010000001">
    <property type="protein sequence ID" value="NYJ04552.1"/>
    <property type="molecule type" value="Genomic_DNA"/>
</dbReference>
<keyword evidence="8 15" id="KW-0067">ATP-binding</keyword>
<proteinExistence type="inferred from homology"/>
<comment type="caution">
    <text evidence="18">The sequence shown here is derived from an EMBL/GenBank/DDBJ whole genome shotgun (WGS) entry which is preliminary data.</text>
</comment>
<dbReference type="CDD" id="cd17932">
    <property type="entry name" value="DEXQc_UvrD"/>
    <property type="match status" value="1"/>
</dbReference>
<dbReference type="GO" id="GO:0003677">
    <property type="term" value="F:DNA binding"/>
    <property type="evidence" value="ECO:0007669"/>
    <property type="project" value="UniProtKB-KW"/>
</dbReference>
<keyword evidence="7 18" id="KW-0269">Exonuclease</keyword>
<sequence length="1068" mass="113403">MAARGTATETAGPVYRLVAGEPVRAARPVLDPTQQAVVDHPGGPLLVLAGPGTGKTTTIVEAVARRIDDGVDPEQILVLTFSRKAAAELRTRVTARVARTIREPLARTFHSYAFGVLRRAAMLRGEPPPRLLTAAEQDAVVAELLRGDVEEEGAVRWPAELAPALATAGFRAELRDLLLRATERGVGPEQLVAWGRELGHPAWVHAAAFQEQYETVTAFATAARGDASGYDQAELVRAAIAELEDDDELLRQERDRARWLFVDEYQDTDPAQVELLQLLSGGGGNLVVVGDPDQAIYAFRGSEPRGIGEFPERFRHRDGRVADRVSLGVCRRSGEELLRISRRIAEGLPGPWEHRRLAAGERTEPGAAEVHVFGSAAVEAAYLADLLRRAHLLEGVPWSEMAVVVRSAVALAPLRRALAQAGVPVAVSADDLPLAAQPAVAPFLSAISSLLPAGPGRPAPAGLDEPAAEALLASPLGSATVLDLRRLRRAVRIVLNGRGVDPAEKNAPLATALADDTLLDELPEHVARPALRVAGVLASGRVALADGGTVEDVLWAMWQRSGLDRKWARASAAGGPTGAVADRDLDAVVALFDAAAGFVDRLPSADARAFLDHISAQELPGDTGAARSLQAETVRLLTAHASKGLEWDLVCVAGVQEGVWPDLRDRTTLLASEELMERAAGLDAPTVDRRTLALAEERRLFYVACTRARKRLVVSAVEGAVDGPDAGAAASRFLDLVEPPPADGRPHTELPRSLTLSALVAALRRTVTDQHETPARRSSAASVLSRLAGEGVSGADPSTWWGLAPLSDDAPLVDPGEAVRVRPSAIEGFRTCPLRWVLGAVGAEAAPDTNRTVGTAVHQVAQAVAEGLAPEQADAVLDTELDRLDLGPGWADQRQRDAAHEMLDRFVAWHTRNPRELVAAEADFSVQVGRARISGQVDRLERDDDGRLYVVDLKTGKSTPSADELAEHGQLAAYQAAIASGAFGEHGSEAGGAALLHIGSGSKAKEAAQEPLPADVPVTETWAGELLATVGEGMGAGSFEVRTGSYCDRCPSRRSCPLHERGQQVTQR</sequence>
<reference evidence="18 19" key="1">
    <citation type="submission" date="2020-07" db="EMBL/GenBank/DDBJ databases">
        <title>Sequencing the genomes of 1000 actinobacteria strains.</title>
        <authorList>
            <person name="Klenk H.-P."/>
        </authorList>
    </citation>
    <scope>NUCLEOTIDE SEQUENCE [LARGE SCALE GENOMIC DNA]</scope>
    <source>
        <strain evidence="18 19">DSM 104001</strain>
    </source>
</reference>
<dbReference type="GO" id="GO:0005829">
    <property type="term" value="C:cytosol"/>
    <property type="evidence" value="ECO:0007669"/>
    <property type="project" value="TreeGrafter"/>
</dbReference>
<comment type="catalytic activity">
    <reaction evidence="12">
        <text>Couples ATP hydrolysis with the unwinding of duplex DNA by translocating in the 3'-5' direction.</text>
        <dbReference type="EC" id="5.6.2.4"/>
    </reaction>
</comment>
<evidence type="ECO:0000256" key="7">
    <source>
        <dbReference type="ARBA" id="ARBA00022839"/>
    </source>
</evidence>
<evidence type="ECO:0000256" key="6">
    <source>
        <dbReference type="ARBA" id="ARBA00022806"/>
    </source>
</evidence>
<accession>A0A853CD64</accession>
<dbReference type="EC" id="5.6.2.4" evidence="13"/>
<keyword evidence="5 15" id="KW-0378">Hydrolase</keyword>
<dbReference type="InterPro" id="IPR014017">
    <property type="entry name" value="DNA_helicase_UvrD-like_C"/>
</dbReference>
<dbReference type="Proteomes" id="UP000541969">
    <property type="component" value="Unassembled WGS sequence"/>
</dbReference>
<dbReference type="Gene3D" id="1.10.10.160">
    <property type="match status" value="1"/>
</dbReference>
<dbReference type="GO" id="GO:0005524">
    <property type="term" value="F:ATP binding"/>
    <property type="evidence" value="ECO:0007669"/>
    <property type="project" value="UniProtKB-UniRule"/>
</dbReference>
<dbReference type="Gene3D" id="3.90.320.10">
    <property type="match status" value="1"/>
</dbReference>
<evidence type="ECO:0000256" key="14">
    <source>
        <dbReference type="ARBA" id="ARBA00048988"/>
    </source>
</evidence>
<dbReference type="Pfam" id="PF00580">
    <property type="entry name" value="UvrD-helicase"/>
    <property type="match status" value="1"/>
</dbReference>
<evidence type="ECO:0000256" key="13">
    <source>
        <dbReference type="ARBA" id="ARBA00034808"/>
    </source>
</evidence>
<keyword evidence="3 15" id="KW-0547">Nucleotide-binding</keyword>
<dbReference type="RefSeq" id="WP_366488709.1">
    <property type="nucleotide sequence ID" value="NZ_JACBZT010000001.1"/>
</dbReference>
<feature type="domain" description="UvrD-like helicase C-terminal" evidence="17">
    <location>
        <begin position="335"/>
        <end position="644"/>
    </location>
</feature>
<dbReference type="PANTHER" id="PTHR11070:SF59">
    <property type="entry name" value="DNA 3'-5' HELICASE"/>
    <property type="match status" value="1"/>
</dbReference>
<comment type="catalytic activity">
    <reaction evidence="14">
        <text>ATP + H2O = ADP + phosphate + H(+)</text>
        <dbReference type="Rhea" id="RHEA:13065"/>
        <dbReference type="ChEBI" id="CHEBI:15377"/>
        <dbReference type="ChEBI" id="CHEBI:15378"/>
        <dbReference type="ChEBI" id="CHEBI:30616"/>
        <dbReference type="ChEBI" id="CHEBI:43474"/>
        <dbReference type="ChEBI" id="CHEBI:456216"/>
        <dbReference type="EC" id="5.6.2.4"/>
    </reaction>
</comment>
<dbReference type="GO" id="GO:0004527">
    <property type="term" value="F:exonuclease activity"/>
    <property type="evidence" value="ECO:0007669"/>
    <property type="project" value="UniProtKB-KW"/>
</dbReference>
<feature type="binding site" evidence="15">
    <location>
        <begin position="49"/>
        <end position="56"/>
    </location>
    <ligand>
        <name>ATP</name>
        <dbReference type="ChEBI" id="CHEBI:30616"/>
    </ligand>
</feature>
<dbReference type="GO" id="GO:0000725">
    <property type="term" value="P:recombinational repair"/>
    <property type="evidence" value="ECO:0007669"/>
    <property type="project" value="TreeGrafter"/>
</dbReference>
<evidence type="ECO:0000256" key="11">
    <source>
        <dbReference type="ARBA" id="ARBA00023235"/>
    </source>
</evidence>
<dbReference type="AlphaFoldDB" id="A0A853CD64"/>
<dbReference type="SMART" id="SM00382">
    <property type="entry name" value="AAA"/>
    <property type="match status" value="1"/>
</dbReference>
<dbReference type="Gene3D" id="1.10.486.10">
    <property type="entry name" value="PCRA, domain 4"/>
    <property type="match status" value="1"/>
</dbReference>
<evidence type="ECO:0000313" key="18">
    <source>
        <dbReference type="EMBL" id="NYJ04552.1"/>
    </source>
</evidence>
<protein>
    <recommendedName>
        <fullName evidence="13">DNA 3'-5' helicase</fullName>
        <ecNumber evidence="13">5.6.2.4</ecNumber>
    </recommendedName>
</protein>
<evidence type="ECO:0000256" key="4">
    <source>
        <dbReference type="ARBA" id="ARBA00022763"/>
    </source>
</evidence>
<evidence type="ECO:0000259" key="16">
    <source>
        <dbReference type="PROSITE" id="PS51198"/>
    </source>
</evidence>
<dbReference type="SUPFAM" id="SSF52540">
    <property type="entry name" value="P-loop containing nucleoside triphosphate hydrolases"/>
    <property type="match status" value="1"/>
</dbReference>
<dbReference type="InterPro" id="IPR027417">
    <property type="entry name" value="P-loop_NTPase"/>
</dbReference>
<dbReference type="Gene3D" id="3.40.50.300">
    <property type="entry name" value="P-loop containing nucleotide triphosphate hydrolases"/>
    <property type="match status" value="2"/>
</dbReference>
<evidence type="ECO:0000256" key="3">
    <source>
        <dbReference type="ARBA" id="ARBA00022741"/>
    </source>
</evidence>
<keyword evidence="10" id="KW-0234">DNA repair</keyword>
<evidence type="ECO:0000256" key="8">
    <source>
        <dbReference type="ARBA" id="ARBA00022840"/>
    </source>
</evidence>
<evidence type="ECO:0000256" key="2">
    <source>
        <dbReference type="ARBA" id="ARBA00022722"/>
    </source>
</evidence>
<dbReference type="GO" id="GO:0043138">
    <property type="term" value="F:3'-5' DNA helicase activity"/>
    <property type="evidence" value="ECO:0007669"/>
    <property type="project" value="UniProtKB-EC"/>
</dbReference>
<evidence type="ECO:0000256" key="12">
    <source>
        <dbReference type="ARBA" id="ARBA00034617"/>
    </source>
</evidence>